<keyword evidence="2 6" id="KW-0678">Repressor</keyword>
<dbReference type="FunCoup" id="A0A1Q3C6T6">
    <property type="interactions" value="149"/>
</dbReference>
<name>A0A1Q3C6T6_CEPFO</name>
<dbReference type="Proteomes" id="UP000187406">
    <property type="component" value="Unassembled WGS sequence"/>
</dbReference>
<feature type="region of interest" description="Disordered" evidence="7">
    <location>
        <begin position="145"/>
        <end position="165"/>
    </location>
</feature>
<sequence>MPKKLNKSLSDYISKMKKSHPSIRFPPHPFSCTSRKSWIPNCKHSRTLSLAVDDPNQAIEGYDNHNKDGESATLSDIDRFLLENFRSLYTSGDEEDNEKKNFHPLIYDQSARLDHMPSDLRGSGRFCGAPRASSSLMEEARSSMTITTSDDIGSRSTSTNNTLNDSTTYDNVTELPNDCIAMLKYSLNPYEDFRCSMQEIVDEKLLHKGIVDWDFVEELLLCYLNLNEKKSHKFILSAFVDLIVGLRQIPNKTQ</sequence>
<organism evidence="9 10">
    <name type="scientific">Cephalotus follicularis</name>
    <name type="common">Albany pitcher plant</name>
    <dbReference type="NCBI Taxonomy" id="3775"/>
    <lineage>
        <taxon>Eukaryota</taxon>
        <taxon>Viridiplantae</taxon>
        <taxon>Streptophyta</taxon>
        <taxon>Embryophyta</taxon>
        <taxon>Tracheophyta</taxon>
        <taxon>Spermatophyta</taxon>
        <taxon>Magnoliopsida</taxon>
        <taxon>eudicotyledons</taxon>
        <taxon>Gunneridae</taxon>
        <taxon>Pentapetalae</taxon>
        <taxon>rosids</taxon>
        <taxon>fabids</taxon>
        <taxon>Oxalidales</taxon>
        <taxon>Cephalotaceae</taxon>
        <taxon>Cephalotus</taxon>
    </lineage>
</organism>
<protein>
    <recommendedName>
        <fullName evidence="6">Transcription repressor</fullName>
    </recommendedName>
    <alternativeName>
        <fullName evidence="6">Ovate family protein</fullName>
    </alternativeName>
</protein>
<dbReference type="InterPro" id="IPR038933">
    <property type="entry name" value="Ovate"/>
</dbReference>
<evidence type="ECO:0000259" key="8">
    <source>
        <dbReference type="PROSITE" id="PS51754"/>
    </source>
</evidence>
<evidence type="ECO:0000313" key="9">
    <source>
        <dbReference type="EMBL" id="GAV75811.1"/>
    </source>
</evidence>
<dbReference type="OrthoDB" id="689980at2759"/>
<dbReference type="AlphaFoldDB" id="A0A1Q3C6T6"/>
<dbReference type="NCBIfam" id="TIGR01568">
    <property type="entry name" value="A_thal_3678"/>
    <property type="match status" value="1"/>
</dbReference>
<keyword evidence="10" id="KW-1185">Reference proteome</keyword>
<evidence type="ECO:0000256" key="2">
    <source>
        <dbReference type="ARBA" id="ARBA00022491"/>
    </source>
</evidence>
<dbReference type="InterPro" id="IPR006458">
    <property type="entry name" value="Ovate_C"/>
</dbReference>
<proteinExistence type="predicted"/>
<dbReference type="GO" id="GO:0005634">
    <property type="term" value="C:nucleus"/>
    <property type="evidence" value="ECO:0007669"/>
    <property type="project" value="UniProtKB-SubCell"/>
</dbReference>
<comment type="subcellular location">
    <subcellularLocation>
        <location evidence="1 6">Nucleus</location>
    </subcellularLocation>
</comment>
<dbReference type="InParanoid" id="A0A1Q3C6T6"/>
<feature type="compositionally biased region" description="Low complexity" evidence="7">
    <location>
        <begin position="154"/>
        <end position="165"/>
    </location>
</feature>
<gene>
    <name evidence="9" type="ORF">CFOL_v3_19287</name>
</gene>
<evidence type="ECO:0000256" key="5">
    <source>
        <dbReference type="ARBA" id="ARBA00023242"/>
    </source>
</evidence>
<evidence type="ECO:0000256" key="3">
    <source>
        <dbReference type="ARBA" id="ARBA00023015"/>
    </source>
</evidence>
<dbReference type="STRING" id="3775.A0A1Q3C6T6"/>
<dbReference type="PROSITE" id="PS51754">
    <property type="entry name" value="OVATE"/>
    <property type="match status" value="1"/>
</dbReference>
<feature type="domain" description="OVATE" evidence="8">
    <location>
        <begin position="180"/>
        <end position="245"/>
    </location>
</feature>
<keyword evidence="3 6" id="KW-0805">Transcription regulation</keyword>
<evidence type="ECO:0000256" key="6">
    <source>
        <dbReference type="RuleBase" id="RU367028"/>
    </source>
</evidence>
<dbReference type="GO" id="GO:0045892">
    <property type="term" value="P:negative regulation of DNA-templated transcription"/>
    <property type="evidence" value="ECO:0007669"/>
    <property type="project" value="UniProtKB-UniRule"/>
</dbReference>
<evidence type="ECO:0000256" key="7">
    <source>
        <dbReference type="SAM" id="MobiDB-lite"/>
    </source>
</evidence>
<reference evidence="10" key="1">
    <citation type="submission" date="2016-04" db="EMBL/GenBank/DDBJ databases">
        <title>Cephalotus genome sequencing.</title>
        <authorList>
            <person name="Fukushima K."/>
            <person name="Hasebe M."/>
            <person name="Fang X."/>
        </authorList>
    </citation>
    <scope>NUCLEOTIDE SEQUENCE [LARGE SCALE GENOMIC DNA]</scope>
    <source>
        <strain evidence="10">cv. St1</strain>
    </source>
</reference>
<accession>A0A1Q3C6T6</accession>
<evidence type="ECO:0000256" key="4">
    <source>
        <dbReference type="ARBA" id="ARBA00023163"/>
    </source>
</evidence>
<keyword evidence="5 6" id="KW-0539">Nucleus</keyword>
<keyword evidence="4 6" id="KW-0804">Transcription</keyword>
<evidence type="ECO:0000256" key="1">
    <source>
        <dbReference type="ARBA" id="ARBA00004123"/>
    </source>
</evidence>
<comment type="function">
    <text evidence="6">Transcriptional repressor that regulates multiple aspects of plant growth and development.</text>
</comment>
<dbReference type="Pfam" id="PF04844">
    <property type="entry name" value="Ovate"/>
    <property type="match status" value="1"/>
</dbReference>
<dbReference type="PANTHER" id="PTHR33057">
    <property type="entry name" value="TRANSCRIPTION REPRESSOR OFP7-RELATED"/>
    <property type="match status" value="1"/>
</dbReference>
<evidence type="ECO:0000313" key="10">
    <source>
        <dbReference type="Proteomes" id="UP000187406"/>
    </source>
</evidence>
<dbReference type="PANTHER" id="PTHR33057:SF117">
    <property type="entry name" value="TRANSCRIPTION REPRESSOR OFP14"/>
    <property type="match status" value="1"/>
</dbReference>
<dbReference type="EMBL" id="BDDD01001419">
    <property type="protein sequence ID" value="GAV75811.1"/>
    <property type="molecule type" value="Genomic_DNA"/>
</dbReference>
<comment type="caution">
    <text evidence="9">The sequence shown here is derived from an EMBL/GenBank/DDBJ whole genome shotgun (WGS) entry which is preliminary data.</text>
</comment>